<dbReference type="Pfam" id="PF12802">
    <property type="entry name" value="MarR_2"/>
    <property type="match status" value="1"/>
</dbReference>
<evidence type="ECO:0000256" key="1">
    <source>
        <dbReference type="ARBA" id="ARBA00023015"/>
    </source>
</evidence>
<evidence type="ECO:0000256" key="3">
    <source>
        <dbReference type="ARBA" id="ARBA00023163"/>
    </source>
</evidence>
<dbReference type="Gene3D" id="1.10.10.10">
    <property type="entry name" value="Winged helix-like DNA-binding domain superfamily/Winged helix DNA-binding domain"/>
    <property type="match status" value="1"/>
</dbReference>
<reference evidence="6 7" key="1">
    <citation type="submission" date="2019-03" db="EMBL/GenBank/DDBJ databases">
        <title>Genomic Encyclopedia of Type Strains, Phase IV (KMG-IV): sequencing the most valuable type-strain genomes for metagenomic binning, comparative biology and taxonomic classification.</title>
        <authorList>
            <person name="Goeker M."/>
        </authorList>
    </citation>
    <scope>NUCLEOTIDE SEQUENCE [LARGE SCALE GENOMIC DNA]</scope>
    <source>
        <strain evidence="6 7">DSM 29481</strain>
    </source>
</reference>
<evidence type="ECO:0000313" key="6">
    <source>
        <dbReference type="EMBL" id="TCU62384.1"/>
    </source>
</evidence>
<dbReference type="AlphaFoldDB" id="A0A4R3TM46"/>
<dbReference type="PANTHER" id="PTHR42756:SF1">
    <property type="entry name" value="TRANSCRIPTIONAL REPRESSOR OF EMRAB OPERON"/>
    <property type="match status" value="1"/>
</dbReference>
<dbReference type="PANTHER" id="PTHR42756">
    <property type="entry name" value="TRANSCRIPTIONAL REGULATOR, MARR"/>
    <property type="match status" value="1"/>
</dbReference>
<gene>
    <name evidence="6" type="ORF">EDD61_10420</name>
</gene>
<evidence type="ECO:0000256" key="2">
    <source>
        <dbReference type="ARBA" id="ARBA00023125"/>
    </source>
</evidence>
<accession>A0A4R3TM46</accession>
<evidence type="ECO:0000259" key="5">
    <source>
        <dbReference type="PROSITE" id="PS50995"/>
    </source>
</evidence>
<proteinExistence type="predicted"/>
<protein>
    <submittedName>
        <fullName evidence="6">DNA-binding MarR family transcriptional regulator</fullName>
    </submittedName>
</protein>
<dbReference type="EMBL" id="SMBP01000004">
    <property type="protein sequence ID" value="TCU62384.1"/>
    <property type="molecule type" value="Genomic_DNA"/>
</dbReference>
<dbReference type="GO" id="GO:0003700">
    <property type="term" value="F:DNA-binding transcription factor activity"/>
    <property type="evidence" value="ECO:0007669"/>
    <property type="project" value="InterPro"/>
</dbReference>
<dbReference type="SUPFAM" id="SSF46785">
    <property type="entry name" value="Winged helix' DNA-binding domain"/>
    <property type="match status" value="1"/>
</dbReference>
<comment type="caution">
    <text evidence="6">The sequence shown here is derived from an EMBL/GenBank/DDBJ whole genome shotgun (WGS) entry which is preliminary data.</text>
</comment>
<dbReference type="Proteomes" id="UP000295773">
    <property type="component" value="Unassembled WGS sequence"/>
</dbReference>
<dbReference type="InterPro" id="IPR036390">
    <property type="entry name" value="WH_DNA-bd_sf"/>
</dbReference>
<dbReference type="GeneID" id="73794231"/>
<dbReference type="CDD" id="cd00090">
    <property type="entry name" value="HTH_ARSR"/>
    <property type="match status" value="1"/>
</dbReference>
<dbReference type="InterPro" id="IPR036388">
    <property type="entry name" value="WH-like_DNA-bd_sf"/>
</dbReference>
<dbReference type="InterPro" id="IPR000835">
    <property type="entry name" value="HTH_MarR-typ"/>
</dbReference>
<feature type="coiled-coil region" evidence="4">
    <location>
        <begin position="115"/>
        <end position="146"/>
    </location>
</feature>
<name>A0A4R3TM46_9FIRM</name>
<dbReference type="SMART" id="SM00347">
    <property type="entry name" value="HTH_MARR"/>
    <property type="match status" value="1"/>
</dbReference>
<keyword evidence="7" id="KW-1185">Reference proteome</keyword>
<dbReference type="GO" id="GO:0003677">
    <property type="term" value="F:DNA binding"/>
    <property type="evidence" value="ECO:0007669"/>
    <property type="project" value="UniProtKB-KW"/>
</dbReference>
<evidence type="ECO:0000256" key="4">
    <source>
        <dbReference type="SAM" id="Coils"/>
    </source>
</evidence>
<keyword evidence="4" id="KW-0175">Coiled coil</keyword>
<keyword evidence="1" id="KW-0805">Transcription regulation</keyword>
<dbReference type="RefSeq" id="WP_008690886.1">
    <property type="nucleotide sequence ID" value="NZ_AP024510.1"/>
</dbReference>
<dbReference type="InterPro" id="IPR011991">
    <property type="entry name" value="ArsR-like_HTH"/>
</dbReference>
<sequence>MLEFLEILDLWKRLYEKELHNVCKRYDLHKMDVDILLFLANHPQCQNATDIVQRRKLTKSHVSTSLKFLEEQGYIEKYYQEGNHKTIYLHMLAKADKVIADGRKAQERFQKRLLKNFSEEELKRMKDTFRRMNENVKAALKEEEETC</sequence>
<dbReference type="PROSITE" id="PS50995">
    <property type="entry name" value="HTH_MARR_2"/>
    <property type="match status" value="1"/>
</dbReference>
<evidence type="ECO:0000313" key="7">
    <source>
        <dbReference type="Proteomes" id="UP000295773"/>
    </source>
</evidence>
<keyword evidence="3" id="KW-0804">Transcription</keyword>
<keyword evidence="2 6" id="KW-0238">DNA-binding</keyword>
<feature type="domain" description="HTH marR-type" evidence="5">
    <location>
        <begin position="1"/>
        <end position="134"/>
    </location>
</feature>
<organism evidence="6 7">
    <name type="scientific">Longicatena caecimuris</name>
    <dbReference type="NCBI Taxonomy" id="1796635"/>
    <lineage>
        <taxon>Bacteria</taxon>
        <taxon>Bacillati</taxon>
        <taxon>Bacillota</taxon>
        <taxon>Erysipelotrichia</taxon>
        <taxon>Erysipelotrichales</taxon>
        <taxon>Erysipelotrichaceae</taxon>
        <taxon>Longicatena</taxon>
    </lineage>
</organism>